<dbReference type="Gene3D" id="3.30.70.270">
    <property type="match status" value="1"/>
</dbReference>
<dbReference type="Gene3D" id="3.30.450.20">
    <property type="entry name" value="PAS domain"/>
    <property type="match status" value="1"/>
</dbReference>
<reference evidence="3 4" key="1">
    <citation type="journal article" date="2020" name="ISME J.">
        <title>Comparative genomics reveals insights into cyanobacterial evolution and habitat adaptation.</title>
        <authorList>
            <person name="Chen M.Y."/>
            <person name="Teng W.K."/>
            <person name="Zhao L."/>
            <person name="Hu C.X."/>
            <person name="Zhou Y.K."/>
            <person name="Han B.P."/>
            <person name="Song L.R."/>
            <person name="Shu W.S."/>
        </authorList>
    </citation>
    <scope>NUCLEOTIDE SEQUENCE [LARGE SCALE GENOMIC DNA]</scope>
    <source>
        <strain evidence="3 4">FACHB-288</strain>
    </source>
</reference>
<gene>
    <name evidence="3" type="ORF">H6G24_12940</name>
</gene>
<comment type="caution">
    <text evidence="3">The sequence shown here is derived from an EMBL/GenBank/DDBJ whole genome shotgun (WGS) entry which is preliminary data.</text>
</comment>
<dbReference type="RefSeq" id="WP_190542463.1">
    <property type="nucleotide sequence ID" value="NZ_CAWPNO010000048.1"/>
</dbReference>
<protein>
    <submittedName>
        <fullName evidence="3">EAL domain-containing protein</fullName>
    </submittedName>
</protein>
<evidence type="ECO:0000259" key="2">
    <source>
        <dbReference type="PROSITE" id="PS50887"/>
    </source>
</evidence>
<dbReference type="NCBIfam" id="TIGR00254">
    <property type="entry name" value="GGDEF"/>
    <property type="match status" value="1"/>
</dbReference>
<dbReference type="SUPFAM" id="SSF141868">
    <property type="entry name" value="EAL domain-like"/>
    <property type="match status" value="1"/>
</dbReference>
<dbReference type="CDD" id="cd01949">
    <property type="entry name" value="GGDEF"/>
    <property type="match status" value="1"/>
</dbReference>
<dbReference type="InterPro" id="IPR001633">
    <property type="entry name" value="EAL_dom"/>
</dbReference>
<feature type="domain" description="GGDEF" evidence="2">
    <location>
        <begin position="251"/>
        <end position="384"/>
    </location>
</feature>
<dbReference type="InterPro" id="IPR035965">
    <property type="entry name" value="PAS-like_dom_sf"/>
</dbReference>
<dbReference type="InterPro" id="IPR043128">
    <property type="entry name" value="Rev_trsase/Diguanyl_cyclase"/>
</dbReference>
<feature type="domain" description="EAL" evidence="1">
    <location>
        <begin position="393"/>
        <end position="648"/>
    </location>
</feature>
<dbReference type="Gene3D" id="3.20.20.450">
    <property type="entry name" value="EAL domain"/>
    <property type="match status" value="1"/>
</dbReference>
<organism evidence="3 4">
    <name type="scientific">Calothrix parietina FACHB-288</name>
    <dbReference type="NCBI Taxonomy" id="2692896"/>
    <lineage>
        <taxon>Bacteria</taxon>
        <taxon>Bacillati</taxon>
        <taxon>Cyanobacteriota</taxon>
        <taxon>Cyanophyceae</taxon>
        <taxon>Nostocales</taxon>
        <taxon>Calotrichaceae</taxon>
        <taxon>Calothrix</taxon>
    </lineage>
</organism>
<proteinExistence type="predicted"/>
<accession>A0ABR8A956</accession>
<sequence length="659" mass="74642">MIILMVGLLTCLGVKLFAEYLANLLLPKVRNNSNSEPKKIFCKPQLTDDEIQTVMSKIQNCASQLEHVFFERTSELHKEIAERKRIQTELEKSLSLQYATLESTADGILVVDSQGKIAGFNQKFLQMWCIPESVISSGNHTKALRLAIKQLEAPRQYIATIRELNLNPDIQIYDAIAFKDGRVFERYSQPQCINGEIVGRVWSFRDVTAHKLAEAKIRHQALHDILTNLPNRVLFNERLSQALAQAQKSGNKLAVCFLDLDRFKTINDTLSHGIGDRLLQIVAQRLMECIGETDTLARWGGDEFTLILPNIKDTKEVAAIQDRILAAFKPVFDIENYQLHISPSIGIAVYPMHGNDAETLIKNADAALYIVKSQGRNNYQFYNSEINADSSKLLILENSLHYALERQEFEIYYQPQVNITTGKITKIEALLRWRHRELGLISPDEFIPIAEETGLILSIGEWVLKTACAQTKFWQENLDLPSLSVAVNLSARQFQQRNLVNIVSQTLKETKLKHQCLELEITESVAMQNVEFTRKILSELYNLGVSISIDDFGTGYCSLSYLKNFPIHCLKIDKSFVRDLSHDNHDAAITTAIVRLAHGLKLAVVAEGVETEAQRNLLQLLDCQLMQGYLFSRPLPAEDVTKLLRKSKSRRISTSFLVA</sequence>
<dbReference type="EMBL" id="JACJQH010000017">
    <property type="protein sequence ID" value="MBD2196398.1"/>
    <property type="molecule type" value="Genomic_DNA"/>
</dbReference>
<dbReference type="SMART" id="SM00267">
    <property type="entry name" value="GGDEF"/>
    <property type="match status" value="1"/>
</dbReference>
<dbReference type="InterPro" id="IPR029787">
    <property type="entry name" value="Nucleotide_cyclase"/>
</dbReference>
<dbReference type="Proteomes" id="UP000658514">
    <property type="component" value="Unassembled WGS sequence"/>
</dbReference>
<dbReference type="InterPro" id="IPR052155">
    <property type="entry name" value="Biofilm_reg_signaling"/>
</dbReference>
<dbReference type="InterPro" id="IPR000160">
    <property type="entry name" value="GGDEF_dom"/>
</dbReference>
<evidence type="ECO:0000313" key="3">
    <source>
        <dbReference type="EMBL" id="MBD2196398.1"/>
    </source>
</evidence>
<name>A0ABR8A956_9CYAN</name>
<dbReference type="InterPro" id="IPR000014">
    <property type="entry name" value="PAS"/>
</dbReference>
<dbReference type="Pfam" id="PF00990">
    <property type="entry name" value="GGDEF"/>
    <property type="match status" value="1"/>
</dbReference>
<dbReference type="InterPro" id="IPR035919">
    <property type="entry name" value="EAL_sf"/>
</dbReference>
<dbReference type="PROSITE" id="PS50883">
    <property type="entry name" value="EAL"/>
    <property type="match status" value="1"/>
</dbReference>
<dbReference type="SUPFAM" id="SSF55785">
    <property type="entry name" value="PYP-like sensor domain (PAS domain)"/>
    <property type="match status" value="1"/>
</dbReference>
<dbReference type="NCBIfam" id="TIGR00229">
    <property type="entry name" value="sensory_box"/>
    <property type="match status" value="1"/>
</dbReference>
<dbReference type="CDD" id="cd01948">
    <property type="entry name" value="EAL"/>
    <property type="match status" value="1"/>
</dbReference>
<dbReference type="Pfam" id="PF00563">
    <property type="entry name" value="EAL"/>
    <property type="match status" value="1"/>
</dbReference>
<dbReference type="PROSITE" id="PS50887">
    <property type="entry name" value="GGDEF"/>
    <property type="match status" value="1"/>
</dbReference>
<evidence type="ECO:0000313" key="4">
    <source>
        <dbReference type="Proteomes" id="UP000658514"/>
    </source>
</evidence>
<dbReference type="PANTHER" id="PTHR44757">
    <property type="entry name" value="DIGUANYLATE CYCLASE DGCP"/>
    <property type="match status" value="1"/>
</dbReference>
<dbReference type="SUPFAM" id="SSF55073">
    <property type="entry name" value="Nucleotide cyclase"/>
    <property type="match status" value="1"/>
</dbReference>
<dbReference type="PANTHER" id="PTHR44757:SF2">
    <property type="entry name" value="BIOFILM ARCHITECTURE MAINTENANCE PROTEIN MBAA"/>
    <property type="match status" value="1"/>
</dbReference>
<evidence type="ECO:0000259" key="1">
    <source>
        <dbReference type="PROSITE" id="PS50883"/>
    </source>
</evidence>
<dbReference type="SMART" id="SM00052">
    <property type="entry name" value="EAL"/>
    <property type="match status" value="1"/>
</dbReference>
<keyword evidence="4" id="KW-1185">Reference proteome</keyword>